<keyword evidence="1" id="KW-0472">Membrane</keyword>
<feature type="transmembrane region" description="Helical" evidence="1">
    <location>
        <begin position="279"/>
        <end position="298"/>
    </location>
</feature>
<feature type="transmembrane region" description="Helical" evidence="1">
    <location>
        <begin position="186"/>
        <end position="207"/>
    </location>
</feature>
<feature type="transmembrane region" description="Helical" evidence="1">
    <location>
        <begin position="126"/>
        <end position="150"/>
    </location>
</feature>
<dbReference type="InterPro" id="IPR010293">
    <property type="entry name" value="Sbt_1"/>
</dbReference>
<feature type="transmembrane region" description="Helical" evidence="1">
    <location>
        <begin position="36"/>
        <end position="53"/>
    </location>
</feature>
<keyword evidence="1" id="KW-0812">Transmembrane</keyword>
<evidence type="ECO:0000313" key="3">
    <source>
        <dbReference type="Proteomes" id="UP000218810"/>
    </source>
</evidence>
<keyword evidence="3" id="KW-1185">Reference proteome</keyword>
<feature type="transmembrane region" description="Helical" evidence="1">
    <location>
        <begin position="6"/>
        <end position="24"/>
    </location>
</feature>
<evidence type="ECO:0000256" key="1">
    <source>
        <dbReference type="SAM" id="Phobius"/>
    </source>
</evidence>
<name>A0A2A2WLA5_9ACTN</name>
<organism evidence="2 3">
    <name type="scientific">Dietzia natronolimnaea</name>
    <dbReference type="NCBI Taxonomy" id="161920"/>
    <lineage>
        <taxon>Bacteria</taxon>
        <taxon>Bacillati</taxon>
        <taxon>Actinomycetota</taxon>
        <taxon>Actinomycetes</taxon>
        <taxon>Mycobacteriales</taxon>
        <taxon>Dietziaceae</taxon>
        <taxon>Dietzia</taxon>
    </lineage>
</organism>
<feature type="transmembrane region" description="Helical" evidence="1">
    <location>
        <begin position="94"/>
        <end position="114"/>
    </location>
</feature>
<evidence type="ECO:0000313" key="2">
    <source>
        <dbReference type="EMBL" id="PAY21955.1"/>
    </source>
</evidence>
<dbReference type="RefSeq" id="WP_095719273.1">
    <property type="nucleotide sequence ID" value="NZ_NTGA01000034.1"/>
</dbReference>
<accession>A0A2A2WLA5</accession>
<dbReference type="PANTHER" id="PTHR40400:SF1">
    <property type="entry name" value="SLR1512 PROTEIN"/>
    <property type="match status" value="1"/>
</dbReference>
<feature type="transmembrane region" description="Helical" evidence="1">
    <location>
        <begin position="65"/>
        <end position="87"/>
    </location>
</feature>
<keyword evidence="1" id="KW-1133">Transmembrane helix</keyword>
<dbReference type="PANTHER" id="PTHR40400">
    <property type="entry name" value="SLR1512 PROTEIN"/>
    <property type="match status" value="1"/>
</dbReference>
<dbReference type="OrthoDB" id="345121at2"/>
<dbReference type="Proteomes" id="UP000218810">
    <property type="component" value="Unassembled WGS sequence"/>
</dbReference>
<reference evidence="3" key="1">
    <citation type="submission" date="2017-09" db="EMBL/GenBank/DDBJ databases">
        <authorList>
            <person name="Zhang Y."/>
            <person name="Huang X."/>
            <person name="Liu J."/>
            <person name="Lu L."/>
            <person name="Peng K."/>
        </authorList>
    </citation>
    <scope>NUCLEOTIDE SEQUENCE [LARGE SCALE GENOMIC DNA]</scope>
    <source>
        <strain evidence="3">S-XJ-1</strain>
    </source>
</reference>
<dbReference type="Pfam" id="PF05982">
    <property type="entry name" value="Sbt_1"/>
    <property type="match status" value="1"/>
</dbReference>
<proteinExistence type="predicted"/>
<sequence length="339" mass="35401">MDLSILGSLTDPPILFFFLGLFVATVRSNLEIPAPVTKFLSLYLLMAIGFKGGQALRETGLTGRAAAVIGIALLLALVIPALGFLVLRHRVNEFDAAAIAATYGSVSAVTFIAATQFVTARGEEPGGYMTVALVLMESPAIIMAVLLATWARSRQRSAQMVGDAGSGASGTVTAAPLSMRAILHEAFTDGAHLLLIGSLVIGTMVGADAGEAMSPFVNDMFKGLLAFFLLEMGLLVARQLREVRDVGPFLIGFGIVMPLVGASMALALGALAGLPVGDLTMLAVLAASGSYIVVPAVVRYAIPEARPSRYFTMALAVTFPFNIVLGIPLYYTAAQYLGA</sequence>
<feature type="transmembrane region" description="Helical" evidence="1">
    <location>
        <begin position="219"/>
        <end position="237"/>
    </location>
</feature>
<dbReference type="EMBL" id="NTGA01000034">
    <property type="protein sequence ID" value="PAY21955.1"/>
    <property type="molecule type" value="Genomic_DNA"/>
</dbReference>
<dbReference type="AlphaFoldDB" id="A0A2A2WLA5"/>
<comment type="caution">
    <text evidence="2">The sequence shown here is derived from an EMBL/GenBank/DDBJ whole genome shotgun (WGS) entry which is preliminary data.</text>
</comment>
<feature type="transmembrane region" description="Helical" evidence="1">
    <location>
        <begin position="249"/>
        <end position="273"/>
    </location>
</feature>
<protein>
    <submittedName>
        <fullName evidence="2">Sodium-dependent bicarbonate transport family permease</fullName>
    </submittedName>
</protein>
<gene>
    <name evidence="2" type="ORF">CEY15_16075</name>
</gene>
<feature type="transmembrane region" description="Helical" evidence="1">
    <location>
        <begin position="310"/>
        <end position="331"/>
    </location>
</feature>